<sequence length="238" mass="25639">MGRPFEGLSAVYLSGNCRLGLDFPQCTVALDPVGQDPVVWCQDPVVPEPCGVVPGPCGPGPCGVVPGPCGCDAGPFATGSTVAHDLRAETRYVGCYDFEEYCWKSTGRRGHQFRVVTLICHTRLAHCLRLPVGRARADADTSLGCRLLPQCLPYTRQSHSHSSRPGRWQSHPSVPVLDLNCTGRLASSCRSLMSLRSHRASLDALGAAMYSASAVDIATVGWRRLDQLIAPPSVWRTP</sequence>
<organism evidence="1 2">
    <name type="scientific">Haematococcus lacustris</name>
    <name type="common">Green alga</name>
    <name type="synonym">Haematococcus pluvialis</name>
    <dbReference type="NCBI Taxonomy" id="44745"/>
    <lineage>
        <taxon>Eukaryota</taxon>
        <taxon>Viridiplantae</taxon>
        <taxon>Chlorophyta</taxon>
        <taxon>core chlorophytes</taxon>
        <taxon>Chlorophyceae</taxon>
        <taxon>CS clade</taxon>
        <taxon>Chlamydomonadales</taxon>
        <taxon>Haematococcaceae</taxon>
        <taxon>Haematococcus</taxon>
    </lineage>
</organism>
<keyword evidence="2" id="KW-1185">Reference proteome</keyword>
<reference evidence="1 2" key="1">
    <citation type="submission" date="2020-02" db="EMBL/GenBank/DDBJ databases">
        <title>Draft genome sequence of Haematococcus lacustris strain NIES-144.</title>
        <authorList>
            <person name="Morimoto D."/>
            <person name="Nakagawa S."/>
            <person name="Yoshida T."/>
            <person name="Sawayama S."/>
        </authorList>
    </citation>
    <scope>NUCLEOTIDE SEQUENCE [LARGE SCALE GENOMIC DNA]</scope>
    <source>
        <strain evidence="1 2">NIES-144</strain>
    </source>
</reference>
<dbReference type="EMBL" id="BLLF01002045">
    <property type="protein sequence ID" value="GFH22461.1"/>
    <property type="molecule type" value="Genomic_DNA"/>
</dbReference>
<accession>A0A699ZJH9</accession>
<evidence type="ECO:0000313" key="1">
    <source>
        <dbReference type="EMBL" id="GFH22461.1"/>
    </source>
</evidence>
<dbReference type="AlphaFoldDB" id="A0A699ZJH9"/>
<name>A0A699ZJH9_HAELA</name>
<protein>
    <submittedName>
        <fullName evidence="1">Uncharacterized protein</fullName>
    </submittedName>
</protein>
<proteinExistence type="predicted"/>
<dbReference type="Proteomes" id="UP000485058">
    <property type="component" value="Unassembled WGS sequence"/>
</dbReference>
<gene>
    <name evidence="1" type="ORF">HaLaN_19932</name>
</gene>
<evidence type="ECO:0000313" key="2">
    <source>
        <dbReference type="Proteomes" id="UP000485058"/>
    </source>
</evidence>
<comment type="caution">
    <text evidence="1">The sequence shown here is derived from an EMBL/GenBank/DDBJ whole genome shotgun (WGS) entry which is preliminary data.</text>
</comment>